<evidence type="ECO:0000256" key="12">
    <source>
        <dbReference type="ARBA" id="ARBA00023136"/>
    </source>
</evidence>
<dbReference type="Pfam" id="PF02163">
    <property type="entry name" value="Peptidase_M50"/>
    <property type="match status" value="1"/>
</dbReference>
<evidence type="ECO:0000313" key="15">
    <source>
        <dbReference type="EMBL" id="CDF58184.1"/>
    </source>
</evidence>
<dbReference type="InterPro" id="IPR052348">
    <property type="entry name" value="Metallopeptidase_M50B"/>
</dbReference>
<dbReference type="InterPro" id="IPR044537">
    <property type="entry name" value="Rip2-like"/>
</dbReference>
<keyword evidence="5 15" id="KW-0645">Protease</keyword>
<feature type="domain" description="Peptidase M50" evidence="14">
    <location>
        <begin position="118"/>
        <end position="178"/>
    </location>
</feature>
<evidence type="ECO:0000256" key="11">
    <source>
        <dbReference type="ARBA" id="ARBA00023049"/>
    </source>
</evidence>
<evidence type="ECO:0000256" key="9">
    <source>
        <dbReference type="ARBA" id="ARBA00022833"/>
    </source>
</evidence>
<keyword evidence="11 15" id="KW-0482">Metalloprotease</keyword>
<evidence type="ECO:0000256" key="6">
    <source>
        <dbReference type="ARBA" id="ARBA00022692"/>
    </source>
</evidence>
<reference evidence="15" key="1">
    <citation type="submission" date="2013-03" db="EMBL/GenBank/DDBJ databases">
        <title>Draft genome sequence of the hydrogen-ethanol-producing anaerobic alkalithermophilic Caloramator celere.</title>
        <authorList>
            <person name="Ciranna A."/>
            <person name="Larjo A."/>
            <person name="Kivisto A."/>
            <person name="Santala V."/>
            <person name="Roos C."/>
            <person name="Karp M."/>
        </authorList>
    </citation>
    <scope>NUCLEOTIDE SEQUENCE [LARGE SCALE GENOMIC DNA]</scope>
    <source>
        <strain evidence="15">DSM 8682</strain>
    </source>
</reference>
<evidence type="ECO:0000256" key="1">
    <source>
        <dbReference type="ARBA" id="ARBA00001947"/>
    </source>
</evidence>
<organism evidence="15 16">
    <name type="scientific">Thermobrachium celere DSM 8682</name>
    <dbReference type="NCBI Taxonomy" id="941824"/>
    <lineage>
        <taxon>Bacteria</taxon>
        <taxon>Bacillati</taxon>
        <taxon>Bacillota</taxon>
        <taxon>Clostridia</taxon>
        <taxon>Eubacteriales</taxon>
        <taxon>Clostridiaceae</taxon>
        <taxon>Thermobrachium</taxon>
    </lineage>
</organism>
<comment type="similarity">
    <text evidence="3">Belongs to the peptidase M50B family.</text>
</comment>
<feature type="transmembrane region" description="Helical" evidence="13">
    <location>
        <begin position="55"/>
        <end position="72"/>
    </location>
</feature>
<dbReference type="CDD" id="cd06158">
    <property type="entry name" value="S2P-M50_like_1"/>
    <property type="match status" value="1"/>
</dbReference>
<keyword evidence="4" id="KW-1003">Cell membrane</keyword>
<keyword evidence="9" id="KW-0862">Zinc</keyword>
<evidence type="ECO:0000256" key="3">
    <source>
        <dbReference type="ARBA" id="ARBA00007931"/>
    </source>
</evidence>
<dbReference type="eggNOG" id="COG1994">
    <property type="taxonomic scope" value="Bacteria"/>
</dbReference>
<proteinExistence type="inferred from homology"/>
<evidence type="ECO:0000256" key="10">
    <source>
        <dbReference type="ARBA" id="ARBA00022989"/>
    </source>
</evidence>
<evidence type="ECO:0000313" key="16">
    <source>
        <dbReference type="Proteomes" id="UP000014923"/>
    </source>
</evidence>
<dbReference type="GO" id="GO:0046872">
    <property type="term" value="F:metal ion binding"/>
    <property type="evidence" value="ECO:0007669"/>
    <property type="project" value="UniProtKB-KW"/>
</dbReference>
<keyword evidence="16" id="KW-1185">Reference proteome</keyword>
<feature type="transmembrane region" description="Helical" evidence="13">
    <location>
        <begin position="84"/>
        <end position="108"/>
    </location>
</feature>
<name>R7RQ51_9CLOT</name>
<feature type="transmembrane region" description="Helical" evidence="13">
    <location>
        <begin position="161"/>
        <end position="180"/>
    </location>
</feature>
<dbReference type="RefSeq" id="WP_018662031.1">
    <property type="nucleotide sequence ID" value="NZ_HF952018.1"/>
</dbReference>
<evidence type="ECO:0000256" key="8">
    <source>
        <dbReference type="ARBA" id="ARBA00022801"/>
    </source>
</evidence>
<dbReference type="HOGENOM" id="CLU_086979_1_1_9"/>
<accession>R7RQ51</accession>
<dbReference type="OrthoDB" id="9800627at2"/>
<keyword evidence="10 13" id="KW-1133">Transmembrane helix</keyword>
<gene>
    <name evidence="15" type="ORF">TCEL_00230</name>
</gene>
<keyword evidence="12 13" id="KW-0472">Membrane</keyword>
<evidence type="ECO:0000256" key="2">
    <source>
        <dbReference type="ARBA" id="ARBA00004651"/>
    </source>
</evidence>
<dbReference type="InterPro" id="IPR008915">
    <property type="entry name" value="Peptidase_M50"/>
</dbReference>
<dbReference type="PANTHER" id="PTHR35864">
    <property type="entry name" value="ZINC METALLOPROTEASE MJ0611-RELATED"/>
    <property type="match status" value="1"/>
</dbReference>
<protein>
    <submittedName>
        <fullName evidence="15">FIG004556: membrane metalloprotease</fullName>
    </submittedName>
</protein>
<evidence type="ECO:0000256" key="7">
    <source>
        <dbReference type="ARBA" id="ARBA00022723"/>
    </source>
</evidence>
<comment type="caution">
    <text evidence="15">The sequence shown here is derived from an EMBL/GenBank/DDBJ whole genome shotgun (WGS) entry which is preliminary data.</text>
</comment>
<dbReference type="GO" id="GO:0005886">
    <property type="term" value="C:plasma membrane"/>
    <property type="evidence" value="ECO:0007669"/>
    <property type="project" value="UniProtKB-SubCell"/>
</dbReference>
<comment type="subcellular location">
    <subcellularLocation>
        <location evidence="2">Cell membrane</location>
        <topology evidence="2">Multi-pass membrane protein</topology>
    </subcellularLocation>
</comment>
<evidence type="ECO:0000256" key="4">
    <source>
        <dbReference type="ARBA" id="ARBA00022475"/>
    </source>
</evidence>
<evidence type="ECO:0000259" key="14">
    <source>
        <dbReference type="Pfam" id="PF02163"/>
    </source>
</evidence>
<keyword evidence="8" id="KW-0378">Hydrolase</keyword>
<keyword evidence="6 13" id="KW-0812">Transmembrane</keyword>
<dbReference type="Proteomes" id="UP000014923">
    <property type="component" value="Unassembled WGS sequence"/>
</dbReference>
<dbReference type="GO" id="GO:0008237">
    <property type="term" value="F:metallopeptidase activity"/>
    <property type="evidence" value="ECO:0007669"/>
    <property type="project" value="UniProtKB-KW"/>
</dbReference>
<feature type="transmembrane region" description="Helical" evidence="13">
    <location>
        <begin position="120"/>
        <end position="140"/>
    </location>
</feature>
<dbReference type="AlphaFoldDB" id="R7RQ51"/>
<evidence type="ECO:0000256" key="5">
    <source>
        <dbReference type="ARBA" id="ARBA00022670"/>
    </source>
</evidence>
<dbReference type="EMBL" id="CAVN010000095">
    <property type="protein sequence ID" value="CDF58184.1"/>
    <property type="molecule type" value="Genomic_DNA"/>
</dbReference>
<dbReference type="PANTHER" id="PTHR35864:SF1">
    <property type="entry name" value="ZINC METALLOPROTEASE YWHC-RELATED"/>
    <property type="match status" value="1"/>
</dbReference>
<sequence>MISNNFSETIFVIIAIIVSLTIHEYSHAVAATVLGDDTPKVYNRLTFNPFSHIDLVGFLALLVVKFGWAKPVPVNPYNFKNRRVGIIITSIAGPISNILLAFFSALILFKTNFTQESLGVAEFLKILFFMNTGLAVFNLLPLPPLDGSKIFAELFRGKMAYYIYSFEKYSNLILFMLLWFAPFRSILIYLNRLLGTIIINLVQIFI</sequence>
<dbReference type="GO" id="GO:0006508">
    <property type="term" value="P:proteolysis"/>
    <property type="evidence" value="ECO:0007669"/>
    <property type="project" value="UniProtKB-KW"/>
</dbReference>
<comment type="cofactor">
    <cofactor evidence="1">
        <name>Zn(2+)</name>
        <dbReference type="ChEBI" id="CHEBI:29105"/>
    </cofactor>
</comment>
<evidence type="ECO:0000256" key="13">
    <source>
        <dbReference type="SAM" id="Phobius"/>
    </source>
</evidence>
<keyword evidence="7" id="KW-0479">Metal-binding</keyword>